<dbReference type="InterPro" id="IPR019734">
    <property type="entry name" value="TPR_rpt"/>
</dbReference>
<name>A0A6G0XVS3_9STRA</name>
<comment type="caution">
    <text evidence="2">The sequence shown here is derived from an EMBL/GenBank/DDBJ whole genome shotgun (WGS) entry which is preliminary data.</text>
</comment>
<protein>
    <submittedName>
        <fullName evidence="2">Uncharacterized protein</fullName>
    </submittedName>
</protein>
<dbReference type="PROSITE" id="PS50005">
    <property type="entry name" value="TPR"/>
    <property type="match status" value="1"/>
</dbReference>
<evidence type="ECO:0000313" key="3">
    <source>
        <dbReference type="Proteomes" id="UP000481153"/>
    </source>
</evidence>
<dbReference type="PANTHER" id="PTHR14614">
    <property type="entry name" value="HEPATOCELLULAR CARCINOMA-ASSOCIATED ANTIGEN"/>
    <property type="match status" value="1"/>
</dbReference>
<organism evidence="2 3">
    <name type="scientific">Aphanomyces euteiches</name>
    <dbReference type="NCBI Taxonomy" id="100861"/>
    <lineage>
        <taxon>Eukaryota</taxon>
        <taxon>Sar</taxon>
        <taxon>Stramenopiles</taxon>
        <taxon>Oomycota</taxon>
        <taxon>Saprolegniomycetes</taxon>
        <taxon>Saprolegniales</taxon>
        <taxon>Verrucalvaceae</taxon>
        <taxon>Aphanomyces</taxon>
    </lineage>
</organism>
<dbReference type="EMBL" id="VJMJ01000009">
    <property type="protein sequence ID" value="KAF0744760.1"/>
    <property type="molecule type" value="Genomic_DNA"/>
</dbReference>
<dbReference type="InterPro" id="IPR019410">
    <property type="entry name" value="Methyltransf_16"/>
</dbReference>
<dbReference type="Gene3D" id="1.25.40.10">
    <property type="entry name" value="Tetratricopeptide repeat domain"/>
    <property type="match status" value="1"/>
</dbReference>
<dbReference type="AlphaFoldDB" id="A0A6G0XVS3"/>
<keyword evidence="3" id="KW-1185">Reference proteome</keyword>
<proteinExistence type="predicted"/>
<dbReference type="SMART" id="SM00028">
    <property type="entry name" value="TPR"/>
    <property type="match status" value="2"/>
</dbReference>
<accession>A0A6G0XVS3</accession>
<evidence type="ECO:0000313" key="2">
    <source>
        <dbReference type="EMBL" id="KAF0744760.1"/>
    </source>
</evidence>
<dbReference type="SUPFAM" id="SSF53335">
    <property type="entry name" value="S-adenosyl-L-methionine-dependent methyltransferases"/>
    <property type="match status" value="1"/>
</dbReference>
<reference evidence="2 3" key="1">
    <citation type="submission" date="2019-07" db="EMBL/GenBank/DDBJ databases">
        <title>Genomics analysis of Aphanomyces spp. identifies a new class of oomycete effector associated with host adaptation.</title>
        <authorList>
            <person name="Gaulin E."/>
        </authorList>
    </citation>
    <scope>NUCLEOTIDE SEQUENCE [LARGE SCALE GENOMIC DNA]</scope>
    <source>
        <strain evidence="2 3">ATCC 201684</strain>
    </source>
</reference>
<feature type="repeat" description="TPR" evidence="1">
    <location>
        <begin position="47"/>
        <end position="80"/>
    </location>
</feature>
<sequence length="487" mass="54065">MELSEERNAAANTLYKEGRYVDARQEYTAAYNSLKGIDGLEVNLLRSRILANRAQTYLQERDYGLALRDAQEAVECDPSNFKARMRQIVACENLEKFEAALEHVRALLKLPIEGSTLTFALTTQTRLKRNCKTDAAAAKAQKYDIGKLVHDQQSLRLNFGSAVPSELPVGHWFDLVIFAANEFGLFQRGLISSPVPLSCVFHTPAPGVALEMDPVQLELGLNGKATVRLRINPSSHVNFDELPVISIRASVDKGFQLDDVLPVVSLPIQLTKETFDDMTVDPLGLQCCRCVYVDPVDKYITLAESPGNLGIGGKLWDSSLILTAYLAAHPDIVRHRRAIELGSGIGLVGMSCAYLGVKTVILTDIDDVAPLLAYNVRLNDLQDQVAVQALWWGTSVEMLEPPFDVVLMSDVVYDPTGYEPLVQSLKDLSTPSTTILMGHRSRHPQEKEFFNLLQAVFTLNEIPIDSAVWSHPSRMTDVKLFLIQKQK</sequence>
<keyword evidence="1" id="KW-0802">TPR repeat</keyword>
<dbReference type="Proteomes" id="UP000481153">
    <property type="component" value="Unassembled WGS sequence"/>
</dbReference>
<dbReference type="Gene3D" id="3.40.50.150">
    <property type="entry name" value="Vaccinia Virus protein VP39"/>
    <property type="match status" value="1"/>
</dbReference>
<dbReference type="CDD" id="cd02440">
    <property type="entry name" value="AdoMet_MTases"/>
    <property type="match status" value="1"/>
</dbReference>
<dbReference type="Pfam" id="PF10294">
    <property type="entry name" value="Methyltransf_16"/>
    <property type="match status" value="1"/>
</dbReference>
<dbReference type="VEuPathDB" id="FungiDB:AeMF1_021776"/>
<evidence type="ECO:0000256" key="1">
    <source>
        <dbReference type="PROSITE-ProRule" id="PRU00339"/>
    </source>
</evidence>
<dbReference type="PANTHER" id="PTHR14614:SF132">
    <property type="entry name" value="PROTEIN-LYSINE METHYLTRANSFERASE C42C1.13"/>
    <property type="match status" value="1"/>
</dbReference>
<dbReference type="InterPro" id="IPR011990">
    <property type="entry name" value="TPR-like_helical_dom_sf"/>
</dbReference>
<gene>
    <name evidence="2" type="ORF">Ae201684_001215</name>
</gene>
<dbReference type="SUPFAM" id="SSF48452">
    <property type="entry name" value="TPR-like"/>
    <property type="match status" value="1"/>
</dbReference>
<dbReference type="InterPro" id="IPR029063">
    <property type="entry name" value="SAM-dependent_MTases_sf"/>
</dbReference>